<dbReference type="SUPFAM" id="SSF74653">
    <property type="entry name" value="TolA/TonB C-terminal domain"/>
    <property type="match status" value="3"/>
</dbReference>
<dbReference type="Pfam" id="PF03544">
    <property type="entry name" value="TonB_C"/>
    <property type="match status" value="2"/>
</dbReference>
<dbReference type="Proteomes" id="UP001169063">
    <property type="component" value="Unassembled WGS sequence"/>
</dbReference>
<keyword evidence="2" id="KW-0812">Transmembrane</keyword>
<comment type="subcellular location">
    <subcellularLocation>
        <location evidence="1">Membrane</location>
        <topology evidence="1">Single-pass membrane protein</topology>
    </subcellularLocation>
</comment>
<comment type="caution">
    <text evidence="6">The sequence shown here is derived from an EMBL/GenBank/DDBJ whole genome shotgun (WGS) entry which is preliminary data.</text>
</comment>
<dbReference type="NCBIfam" id="TIGR01352">
    <property type="entry name" value="tonB_Cterm"/>
    <property type="match status" value="2"/>
</dbReference>
<accession>A0ABT8SN21</accession>
<evidence type="ECO:0000313" key="7">
    <source>
        <dbReference type="Proteomes" id="UP001169063"/>
    </source>
</evidence>
<name>A0ABT8SN21_9CAUL</name>
<evidence type="ECO:0000259" key="5">
    <source>
        <dbReference type="Pfam" id="PF03544"/>
    </source>
</evidence>
<evidence type="ECO:0000256" key="3">
    <source>
        <dbReference type="ARBA" id="ARBA00022989"/>
    </source>
</evidence>
<evidence type="ECO:0000256" key="2">
    <source>
        <dbReference type="ARBA" id="ARBA00022692"/>
    </source>
</evidence>
<dbReference type="RefSeq" id="WP_302109640.1">
    <property type="nucleotide sequence ID" value="NZ_JAUKTR010000002.1"/>
</dbReference>
<evidence type="ECO:0000256" key="1">
    <source>
        <dbReference type="ARBA" id="ARBA00004167"/>
    </source>
</evidence>
<keyword evidence="4" id="KW-0472">Membrane</keyword>
<evidence type="ECO:0000313" key="6">
    <source>
        <dbReference type="EMBL" id="MDO1559218.1"/>
    </source>
</evidence>
<dbReference type="InterPro" id="IPR037682">
    <property type="entry name" value="TonB_C"/>
</dbReference>
<keyword evidence="3" id="KW-1133">Transmembrane helix</keyword>
<dbReference type="EMBL" id="JAUKTR010000002">
    <property type="protein sequence ID" value="MDO1559218.1"/>
    <property type="molecule type" value="Genomic_DNA"/>
</dbReference>
<gene>
    <name evidence="6" type="ORF">Q0812_07225</name>
</gene>
<proteinExistence type="predicted"/>
<keyword evidence="7" id="KW-1185">Reference proteome</keyword>
<reference evidence="6" key="1">
    <citation type="submission" date="2023-07" db="EMBL/GenBank/DDBJ databases">
        <title>Brevundimonas soil sp. nov., isolated from the soil of chemical plant.</title>
        <authorList>
            <person name="Wu N."/>
        </authorList>
    </citation>
    <scope>NUCLEOTIDE SEQUENCE</scope>
    <source>
        <strain evidence="6">XZ-24</strain>
    </source>
</reference>
<dbReference type="InterPro" id="IPR006260">
    <property type="entry name" value="TonB/TolA_C"/>
</dbReference>
<sequence length="341" mass="36942">MILTVLAALNAIDAQEAQAEAPVMITNPDWVRRPSEDDLASVFPARALAEGVSGQAVIRCSVSADGALQNCTVIEESPTGYGFGLAVLQMAQTFRMRPQLRDGVPVSGAQVDIPLRLIAPEGRQVGMRSFRVIGQPAWLQAPTREQMDAAYPRNATGDGRAQLMCQVQGDGTLRRCEIRDATPRAFGDAALRLTEHFRLDPRQAEPDRGHVRPRVYVPFFFDQPGTDPEVGERIAPQWRALPAPEQLAASFPAAARAAGRIEGQATVQCEVTPAGDLIECRVRDEDPQGLGFGEAALGIAPSFKMVPWTSDGRPLQLRRIRLPIQFIDPQAPQTEPAPAAG</sequence>
<protein>
    <submittedName>
        <fullName evidence="6">TonB family protein</fullName>
    </submittedName>
</protein>
<feature type="domain" description="TonB C-terminal" evidence="5">
    <location>
        <begin position="250"/>
        <end position="326"/>
    </location>
</feature>
<organism evidence="6 7">
    <name type="scientific">Peiella sedimenti</name>
    <dbReference type="NCBI Taxonomy" id="3061083"/>
    <lineage>
        <taxon>Bacteria</taxon>
        <taxon>Pseudomonadati</taxon>
        <taxon>Pseudomonadota</taxon>
        <taxon>Alphaproteobacteria</taxon>
        <taxon>Caulobacterales</taxon>
        <taxon>Caulobacteraceae</taxon>
        <taxon>Peiella</taxon>
    </lineage>
</organism>
<evidence type="ECO:0000256" key="4">
    <source>
        <dbReference type="ARBA" id="ARBA00023136"/>
    </source>
</evidence>
<feature type="domain" description="TonB C-terminal" evidence="5">
    <location>
        <begin position="42"/>
        <end position="108"/>
    </location>
</feature>
<dbReference type="Gene3D" id="3.30.1150.10">
    <property type="match status" value="2"/>
</dbReference>